<proteinExistence type="predicted"/>
<evidence type="ECO:0000313" key="3">
    <source>
        <dbReference type="Proteomes" id="UP001186944"/>
    </source>
</evidence>
<organism evidence="2 3">
    <name type="scientific">Pinctada imbricata</name>
    <name type="common">Atlantic pearl-oyster</name>
    <name type="synonym">Pinctada martensii</name>
    <dbReference type="NCBI Taxonomy" id="66713"/>
    <lineage>
        <taxon>Eukaryota</taxon>
        <taxon>Metazoa</taxon>
        <taxon>Spiralia</taxon>
        <taxon>Lophotrochozoa</taxon>
        <taxon>Mollusca</taxon>
        <taxon>Bivalvia</taxon>
        <taxon>Autobranchia</taxon>
        <taxon>Pteriomorphia</taxon>
        <taxon>Pterioida</taxon>
        <taxon>Pterioidea</taxon>
        <taxon>Pteriidae</taxon>
        <taxon>Pinctada</taxon>
    </lineage>
</organism>
<feature type="compositionally biased region" description="Low complexity" evidence="1">
    <location>
        <begin position="399"/>
        <end position="411"/>
    </location>
</feature>
<feature type="compositionally biased region" description="Basic residues" evidence="1">
    <location>
        <begin position="484"/>
        <end position="497"/>
    </location>
</feature>
<feature type="compositionally biased region" description="Basic residues" evidence="1">
    <location>
        <begin position="661"/>
        <end position="670"/>
    </location>
</feature>
<keyword evidence="3" id="KW-1185">Reference proteome</keyword>
<accession>A0AA88YNF1</accession>
<feature type="compositionally biased region" description="Basic and acidic residues" evidence="1">
    <location>
        <begin position="260"/>
        <end position="275"/>
    </location>
</feature>
<protein>
    <submittedName>
        <fullName evidence="2">Uncharacterized protein</fullName>
    </submittedName>
</protein>
<name>A0AA88YNF1_PINIB</name>
<reference evidence="2" key="1">
    <citation type="submission" date="2019-08" db="EMBL/GenBank/DDBJ databases">
        <title>The improved chromosome-level genome for the pearl oyster Pinctada fucata martensii using PacBio sequencing and Hi-C.</title>
        <authorList>
            <person name="Zheng Z."/>
        </authorList>
    </citation>
    <scope>NUCLEOTIDE SEQUENCE</scope>
    <source>
        <strain evidence="2">ZZ-2019</strain>
        <tissue evidence="2">Adductor muscle</tissue>
    </source>
</reference>
<evidence type="ECO:0000313" key="2">
    <source>
        <dbReference type="EMBL" id="KAK3104793.1"/>
    </source>
</evidence>
<dbReference type="Proteomes" id="UP001186944">
    <property type="component" value="Unassembled WGS sequence"/>
</dbReference>
<feature type="region of interest" description="Disordered" evidence="1">
    <location>
        <begin position="399"/>
        <end position="430"/>
    </location>
</feature>
<gene>
    <name evidence="2" type="ORF">FSP39_010278</name>
</gene>
<feature type="region of interest" description="Disordered" evidence="1">
    <location>
        <begin position="145"/>
        <end position="328"/>
    </location>
</feature>
<evidence type="ECO:0000256" key="1">
    <source>
        <dbReference type="SAM" id="MobiDB-lite"/>
    </source>
</evidence>
<feature type="compositionally biased region" description="Basic and acidic residues" evidence="1">
    <location>
        <begin position="210"/>
        <end position="232"/>
    </location>
</feature>
<feature type="region of interest" description="Disordered" evidence="1">
    <location>
        <begin position="562"/>
        <end position="805"/>
    </location>
</feature>
<dbReference type="EMBL" id="VSWD01000004">
    <property type="protein sequence ID" value="KAK3104793.1"/>
    <property type="molecule type" value="Genomic_DNA"/>
</dbReference>
<feature type="compositionally biased region" description="Polar residues" evidence="1">
    <location>
        <begin position="233"/>
        <end position="242"/>
    </location>
</feature>
<feature type="compositionally biased region" description="Basic and acidic residues" evidence="1">
    <location>
        <begin position="631"/>
        <end position="647"/>
    </location>
</feature>
<dbReference type="AlphaFoldDB" id="A0AA88YNF1"/>
<sequence>MNLTLTRFLIRVLMTNQALMERKGVDSLSSPNPDISSPEVKHTLEKVLDRKKEISSKTALLERTEVSQDKMKSSFDSDIESGLKSTDKLGLKFDGAQEKKVITPPKDTLVNLSTSNKDDMPAMLGLPSPPLPKNGSLIPTTQPSAILKSQIPQSIKHGKPGSKTMAEDGKKNMLKKPNSAFRKTKGTDVFEFKEDDSDLMEPLNFKHRHSDVDKAKSGSENKTHAGHNEMSDKASSNDNTSKPKPAFSWDIPSWDNLQKSSEEKEANGNKEDLARDNFGFDLLTKDIEDPSKREAKEKTPAPKDRQEETLEAVSSLQSLADNDKDQLSEDDALVIDESDNTTVPEAATVASPENVPPQADSETALAIQSILSFDDQEKPTEQEVPAPVEAEPIITPAENATVPTPASVPTPQSFDAVPTVPAAQPQQEVPSVPDVPIKTAEQTHVDSQVPAFETRPEALHTVRHEQNSFPEVPVAEPPIVTPTKAKKQRNNRRRKTSKSPVQGPYPSFQENSEDRFDLHNREDSDDGVLHIATESPNPETIEPQVSSIADVSNTAIDVALTDKDLQQKPLTPLHISLNGASIPEKPERQSRSRRKKNAKTAEVPQPLPETPIQHQHAETNVLAEIGSPDMASEKTDLSISDSERTDDGDASFGDEGIDGKRPRRGARKPKNYKELSGITPRTNSPRSRTSPRSPRGASPKAEIASPVVKIERLPNVAKNQREDEEQGVKDLVSNKEVPAVKEAPRRGRSSATMETGEIQHKATNVFDFDANEAEEKSESCAAPVPKRRSSSRRKKGSSEGLDGTVLTSEIKETGIKISIARQPAGLQRNNSQDHNKEKVAEAKKPVPQPCEAKPVKDIPNALPPLVIEPEKKAMKPRDMMNAEARSRSNSMVREEPISITIPKSKIIPSLPAPSTAVVTVPSTTQSTTMSNIDRIIDNVSKGIFDWNDVDDSTAQQNKLTTPLIHRCWCNG</sequence>
<feature type="compositionally biased region" description="Polar residues" evidence="1">
    <location>
        <begin position="534"/>
        <end position="544"/>
    </location>
</feature>
<feature type="compositionally biased region" description="Basic and acidic residues" evidence="1">
    <location>
        <begin position="283"/>
        <end position="308"/>
    </location>
</feature>
<feature type="compositionally biased region" description="Basic residues" evidence="1">
    <location>
        <begin position="785"/>
        <end position="795"/>
    </location>
</feature>
<feature type="compositionally biased region" description="Basic and acidic residues" evidence="1">
    <location>
        <begin position="456"/>
        <end position="466"/>
    </location>
</feature>
<comment type="caution">
    <text evidence="2">The sequence shown here is derived from an EMBL/GenBank/DDBJ whole genome shotgun (WGS) entry which is preliminary data.</text>
</comment>
<feature type="compositionally biased region" description="Basic and acidic residues" evidence="1">
    <location>
        <begin position="512"/>
        <end position="522"/>
    </location>
</feature>
<feature type="region of interest" description="Disordered" evidence="1">
    <location>
        <begin position="819"/>
        <end position="857"/>
    </location>
</feature>
<feature type="region of interest" description="Disordered" evidence="1">
    <location>
        <begin position="456"/>
        <end position="544"/>
    </location>
</feature>
<feature type="compositionally biased region" description="Basic and acidic residues" evidence="1">
    <location>
        <begin position="831"/>
        <end position="844"/>
    </location>
</feature>
<feature type="compositionally biased region" description="Low complexity" evidence="1">
    <location>
        <begin position="679"/>
        <end position="699"/>
    </location>
</feature>